<dbReference type="EMBL" id="NFLC01000031">
    <property type="protein sequence ID" value="OUQ08450.1"/>
    <property type="molecule type" value="Genomic_DNA"/>
</dbReference>
<dbReference type="AlphaFoldDB" id="A0A1Y4QTP1"/>
<evidence type="ECO:0000313" key="2">
    <source>
        <dbReference type="Proteomes" id="UP000196074"/>
    </source>
</evidence>
<organism evidence="1 2">
    <name type="scientific">Enterococcus cecorum</name>
    <dbReference type="NCBI Taxonomy" id="44008"/>
    <lineage>
        <taxon>Bacteria</taxon>
        <taxon>Bacillati</taxon>
        <taxon>Bacillota</taxon>
        <taxon>Bacilli</taxon>
        <taxon>Lactobacillales</taxon>
        <taxon>Enterococcaceae</taxon>
        <taxon>Enterococcus</taxon>
    </lineage>
</organism>
<evidence type="ECO:0000313" key="1">
    <source>
        <dbReference type="EMBL" id="OUQ08450.1"/>
    </source>
</evidence>
<sequence>MNKEMLSSEAGRKSLANFLSAIVMLIVIILFDNVGIGLAIAIFSNFIFSIFLDNAYSKK</sequence>
<gene>
    <name evidence="1" type="ORF">B5E88_11130</name>
</gene>
<reference evidence="2" key="1">
    <citation type="submission" date="2017-04" db="EMBL/GenBank/DDBJ databases">
        <title>Function of individual gut microbiota members based on whole genome sequencing of pure cultures obtained from chicken caecum.</title>
        <authorList>
            <person name="Medvecky M."/>
            <person name="Cejkova D."/>
            <person name="Polansky O."/>
            <person name="Karasova D."/>
            <person name="Kubasova T."/>
            <person name="Cizek A."/>
            <person name="Rychlik I."/>
        </authorList>
    </citation>
    <scope>NUCLEOTIDE SEQUENCE [LARGE SCALE GENOMIC DNA]</scope>
    <source>
        <strain evidence="2">An144</strain>
    </source>
</reference>
<protein>
    <submittedName>
        <fullName evidence="1">Uncharacterized protein</fullName>
    </submittedName>
</protein>
<dbReference type="Proteomes" id="UP000196074">
    <property type="component" value="Unassembled WGS sequence"/>
</dbReference>
<dbReference type="RefSeq" id="WP_087216044.1">
    <property type="nucleotide sequence ID" value="NZ_NFLC01000031.1"/>
</dbReference>
<comment type="caution">
    <text evidence="1">The sequence shown here is derived from an EMBL/GenBank/DDBJ whole genome shotgun (WGS) entry which is preliminary data.</text>
</comment>
<proteinExistence type="predicted"/>
<accession>A0A1Y4QTP1</accession>
<name>A0A1Y4QTP1_9ENTE</name>